<accession>A0A0F9I3D8</accession>
<gene>
    <name evidence="3" type="ORF">LCGC14_1990030</name>
</gene>
<feature type="region of interest" description="Disordered" evidence="1">
    <location>
        <begin position="51"/>
        <end position="91"/>
    </location>
</feature>
<evidence type="ECO:0000256" key="2">
    <source>
        <dbReference type="SAM" id="Phobius"/>
    </source>
</evidence>
<name>A0A0F9I3D8_9ZZZZ</name>
<feature type="transmembrane region" description="Helical" evidence="2">
    <location>
        <begin position="26"/>
        <end position="44"/>
    </location>
</feature>
<keyword evidence="2" id="KW-0472">Membrane</keyword>
<keyword evidence="2" id="KW-1133">Transmembrane helix</keyword>
<sequence length="116" mass="13581">MMRILISLGVGFVTFLVATMFLGNPVIGFIIGIAVGIILVMITDKDSIEKSKQRRHERHLEEKENRKWARESYHKERGKAKAGYDQKRQEEYDSYDELNPKNIIHSSSKIRKRINY</sequence>
<keyword evidence="2" id="KW-0812">Transmembrane</keyword>
<evidence type="ECO:0000313" key="3">
    <source>
        <dbReference type="EMBL" id="KKL81912.1"/>
    </source>
</evidence>
<feature type="compositionally biased region" description="Basic and acidic residues" evidence="1">
    <location>
        <begin position="82"/>
        <end position="91"/>
    </location>
</feature>
<dbReference type="EMBL" id="LAZR01022425">
    <property type="protein sequence ID" value="KKL81912.1"/>
    <property type="molecule type" value="Genomic_DNA"/>
</dbReference>
<feature type="compositionally biased region" description="Basic and acidic residues" evidence="1">
    <location>
        <begin position="58"/>
        <end position="75"/>
    </location>
</feature>
<evidence type="ECO:0000256" key="1">
    <source>
        <dbReference type="SAM" id="MobiDB-lite"/>
    </source>
</evidence>
<reference evidence="3" key="1">
    <citation type="journal article" date="2015" name="Nature">
        <title>Complex archaea that bridge the gap between prokaryotes and eukaryotes.</title>
        <authorList>
            <person name="Spang A."/>
            <person name="Saw J.H."/>
            <person name="Jorgensen S.L."/>
            <person name="Zaremba-Niedzwiedzka K."/>
            <person name="Martijn J."/>
            <person name="Lind A.E."/>
            <person name="van Eijk R."/>
            <person name="Schleper C."/>
            <person name="Guy L."/>
            <person name="Ettema T.J."/>
        </authorList>
    </citation>
    <scope>NUCLEOTIDE SEQUENCE</scope>
</reference>
<comment type="caution">
    <text evidence="3">The sequence shown here is derived from an EMBL/GenBank/DDBJ whole genome shotgun (WGS) entry which is preliminary data.</text>
</comment>
<organism evidence="3">
    <name type="scientific">marine sediment metagenome</name>
    <dbReference type="NCBI Taxonomy" id="412755"/>
    <lineage>
        <taxon>unclassified sequences</taxon>
        <taxon>metagenomes</taxon>
        <taxon>ecological metagenomes</taxon>
    </lineage>
</organism>
<protein>
    <submittedName>
        <fullName evidence="3">Uncharacterized protein</fullName>
    </submittedName>
</protein>
<dbReference type="AlphaFoldDB" id="A0A0F9I3D8"/>
<proteinExistence type="predicted"/>